<protein>
    <submittedName>
        <fullName evidence="1">Uncharacterized protein</fullName>
    </submittedName>
</protein>
<comment type="caution">
    <text evidence="1">The sequence shown here is derived from an EMBL/GenBank/DDBJ whole genome shotgun (WGS) entry which is preliminary data.</text>
</comment>
<gene>
    <name evidence="1" type="ORF">J4E00_03405</name>
</gene>
<evidence type="ECO:0000313" key="1">
    <source>
        <dbReference type="EMBL" id="MBO2008081.1"/>
    </source>
</evidence>
<name>A0ABS3QA20_9BACT</name>
<reference evidence="1 2" key="1">
    <citation type="submission" date="2021-03" db="EMBL/GenBank/DDBJ databases">
        <authorList>
            <person name="Kim M.K."/>
        </authorList>
    </citation>
    <scope>NUCLEOTIDE SEQUENCE [LARGE SCALE GENOMIC DNA]</scope>
    <source>
        <strain evidence="1 2">BT442</strain>
    </source>
</reference>
<dbReference type="PROSITE" id="PS51257">
    <property type="entry name" value="PROKAR_LIPOPROTEIN"/>
    <property type="match status" value="1"/>
</dbReference>
<sequence length="205" mass="23074">MNIDLLKITAMCKFIARHTCLLLVIILTSCEVRSTNKNAEGRGIEYPKVDSTAIVHTDVSTKQALVDDTTDYSNADYATYYIVVADTSFDYHILHKEMFSLSNQLSIPIDTMGRLYNKTKNLIALPDNDEDEMYAGDYFPRRTLSENLSLEYLNCYQKHAGEKTIALVAGIYETDKSADSVATVLRKVEKGAFKIKSTIYVGCMH</sequence>
<keyword evidence="2" id="KW-1185">Reference proteome</keyword>
<dbReference type="RefSeq" id="WP_208173600.1">
    <property type="nucleotide sequence ID" value="NZ_JAGETZ010000001.1"/>
</dbReference>
<evidence type="ECO:0000313" key="2">
    <source>
        <dbReference type="Proteomes" id="UP000664369"/>
    </source>
</evidence>
<organism evidence="1 2">
    <name type="scientific">Hymenobacter negativus</name>
    <dbReference type="NCBI Taxonomy" id="2795026"/>
    <lineage>
        <taxon>Bacteria</taxon>
        <taxon>Pseudomonadati</taxon>
        <taxon>Bacteroidota</taxon>
        <taxon>Cytophagia</taxon>
        <taxon>Cytophagales</taxon>
        <taxon>Hymenobacteraceae</taxon>
        <taxon>Hymenobacter</taxon>
    </lineage>
</organism>
<accession>A0ABS3QA20</accession>
<dbReference type="EMBL" id="JAGETZ010000001">
    <property type="protein sequence ID" value="MBO2008081.1"/>
    <property type="molecule type" value="Genomic_DNA"/>
</dbReference>
<proteinExistence type="predicted"/>
<dbReference type="Proteomes" id="UP000664369">
    <property type="component" value="Unassembled WGS sequence"/>
</dbReference>